<evidence type="ECO:0000256" key="2">
    <source>
        <dbReference type="ARBA" id="ARBA00022475"/>
    </source>
</evidence>
<feature type="transmembrane region" description="Helical" evidence="7">
    <location>
        <begin position="700"/>
        <end position="724"/>
    </location>
</feature>
<comment type="subcellular location">
    <subcellularLocation>
        <location evidence="1">Cell membrane</location>
        <topology evidence="1">Multi-pass membrane protein</topology>
    </subcellularLocation>
</comment>
<dbReference type="Pfam" id="PF02687">
    <property type="entry name" value="FtsX"/>
    <property type="match status" value="2"/>
</dbReference>
<keyword evidence="4 7" id="KW-1133">Transmembrane helix</keyword>
<reference evidence="9 10" key="1">
    <citation type="submission" date="2018-02" db="EMBL/GenBank/DDBJ databases">
        <title>Genomic Encyclopedia of Archaeal and Bacterial Type Strains, Phase II (KMG-II): from individual species to whole genera.</title>
        <authorList>
            <person name="Goeker M."/>
        </authorList>
    </citation>
    <scope>NUCLEOTIDE SEQUENCE [LARGE SCALE GENOMIC DNA]</scope>
    <source>
        <strain evidence="9 10">YU 961-1</strain>
    </source>
</reference>
<dbReference type="PANTHER" id="PTHR30572:SF4">
    <property type="entry name" value="ABC TRANSPORTER PERMEASE YTRF"/>
    <property type="match status" value="1"/>
</dbReference>
<evidence type="ECO:0000256" key="7">
    <source>
        <dbReference type="SAM" id="Phobius"/>
    </source>
</evidence>
<feature type="transmembrane region" description="Helical" evidence="7">
    <location>
        <begin position="253"/>
        <end position="278"/>
    </location>
</feature>
<dbReference type="AlphaFoldDB" id="A0A2S6GUK8"/>
<evidence type="ECO:0000256" key="4">
    <source>
        <dbReference type="ARBA" id="ARBA00022989"/>
    </source>
</evidence>
<keyword evidence="10" id="KW-1185">Reference proteome</keyword>
<organism evidence="9 10">
    <name type="scientific">Actinokineospora auranticolor</name>
    <dbReference type="NCBI Taxonomy" id="155976"/>
    <lineage>
        <taxon>Bacteria</taxon>
        <taxon>Bacillati</taxon>
        <taxon>Actinomycetota</taxon>
        <taxon>Actinomycetes</taxon>
        <taxon>Pseudonocardiales</taxon>
        <taxon>Pseudonocardiaceae</taxon>
        <taxon>Actinokineospora</taxon>
    </lineage>
</organism>
<dbReference type="GO" id="GO:0022857">
    <property type="term" value="F:transmembrane transporter activity"/>
    <property type="evidence" value="ECO:0007669"/>
    <property type="project" value="TreeGrafter"/>
</dbReference>
<sequence length="827" mass="86024">MFGLAMRTLRFRKGGFLGTFIAVFFGAMLVAACGGLMETGIRTALPPERMTGADLQVIAAHSFELIHRPARPEHDDGPDYETATLPERVRLDRDLADGIRAVQGVRAATPSVNFPVVVGKNSTSGHNWESTGLGDYRLDGAAPRAGQVVVAPATGVGIGDRVTVLARGTAVDYTVSGVADMAGAPPAVFFADADVPRLAGRSTVDSFGVVAEPGTDLEALSGKLAALQGVEVLSGDERGLAEHPEAEFKANDLIVLAAVTGGLATMVAMFVVSSTLGLSIQQRGKELALLRAVGTTPRQLRRMVLLEAFTVALLATALGCWPGRWVGQFLFDRLASRGVVPDELRFHLGWIPVVVAIGASLLTTLVGAAVTARRAARTRPTEALAETAMERRWLSVPRALLAALAFGGGTALVIVTVTVMSGPVAASTAGPSVMLWAVAVALVCPGLTKLVLGVIRLPLRAVSGIPGELGLLNSRARTVRVAAAVMPIMLATGVTVANIYLQTTQTAIAREAYAQTLRADAVIGSATGGLPRDLLAKVRATPGVTAAAELAATRMFVIEPFDDSQNDDGYDVQAVGGDIAETTAVTVKSGSLDGLTGATVALPESMEHKVGDRMKVRLGDGAFVDVTVVATFTGVKGFENVLMPADLVVPHVTEGLPDQILVRGDVSAVAAVAAAVPGAYVGDRAMLTAAFEEGQQIGAWVNYLIVGMIMAYTVISVVNTLVMATVKRKREFGLQRLTGSSRAQVMRMMGVEATAVALIGLVLGTLVAALTLVPYSLAAQDSLLPSGSPWVYLTVLIGMAVLVLAATLFPAWTATRARPVDAAALPD</sequence>
<dbReference type="PANTHER" id="PTHR30572">
    <property type="entry name" value="MEMBRANE COMPONENT OF TRANSPORTER-RELATED"/>
    <property type="match status" value="1"/>
</dbReference>
<evidence type="ECO:0000256" key="1">
    <source>
        <dbReference type="ARBA" id="ARBA00004651"/>
    </source>
</evidence>
<comment type="similarity">
    <text evidence="6">Belongs to the ABC-4 integral membrane protein family.</text>
</comment>
<feature type="transmembrane region" description="Helical" evidence="7">
    <location>
        <begin position="399"/>
        <end position="421"/>
    </location>
</feature>
<accession>A0A2S6GUK8</accession>
<feature type="transmembrane region" description="Helical" evidence="7">
    <location>
        <begin position="433"/>
        <end position="457"/>
    </location>
</feature>
<keyword evidence="3 7" id="KW-0812">Transmembrane</keyword>
<evidence type="ECO:0000313" key="9">
    <source>
        <dbReference type="EMBL" id="PPK68879.1"/>
    </source>
</evidence>
<protein>
    <submittedName>
        <fullName evidence="9">Putative ABC transport system permease protein</fullName>
    </submittedName>
</protein>
<evidence type="ECO:0000259" key="8">
    <source>
        <dbReference type="Pfam" id="PF02687"/>
    </source>
</evidence>
<feature type="transmembrane region" description="Helical" evidence="7">
    <location>
        <begin position="790"/>
        <end position="809"/>
    </location>
</feature>
<dbReference type="InterPro" id="IPR050250">
    <property type="entry name" value="Macrolide_Exporter_MacB"/>
</dbReference>
<feature type="domain" description="ABC3 transporter permease C-terminal" evidence="8">
    <location>
        <begin position="261"/>
        <end position="379"/>
    </location>
</feature>
<evidence type="ECO:0000313" key="10">
    <source>
        <dbReference type="Proteomes" id="UP000239203"/>
    </source>
</evidence>
<evidence type="ECO:0000256" key="3">
    <source>
        <dbReference type="ARBA" id="ARBA00022692"/>
    </source>
</evidence>
<keyword evidence="2" id="KW-1003">Cell membrane</keyword>
<feature type="transmembrane region" description="Helical" evidence="7">
    <location>
        <begin position="478"/>
        <end position="501"/>
    </location>
</feature>
<feature type="transmembrane region" description="Helical" evidence="7">
    <location>
        <begin position="745"/>
        <end position="770"/>
    </location>
</feature>
<comment type="caution">
    <text evidence="9">The sequence shown here is derived from an EMBL/GenBank/DDBJ whole genome shotgun (WGS) entry which is preliminary data.</text>
</comment>
<feature type="transmembrane region" description="Helical" evidence="7">
    <location>
        <begin position="304"/>
        <end position="327"/>
    </location>
</feature>
<keyword evidence="5 7" id="KW-0472">Membrane</keyword>
<dbReference type="InterPro" id="IPR003838">
    <property type="entry name" value="ABC3_permease_C"/>
</dbReference>
<dbReference type="GO" id="GO:0005886">
    <property type="term" value="C:plasma membrane"/>
    <property type="evidence" value="ECO:0007669"/>
    <property type="project" value="UniProtKB-SubCell"/>
</dbReference>
<dbReference type="PROSITE" id="PS51257">
    <property type="entry name" value="PROKAR_LIPOPROTEIN"/>
    <property type="match status" value="1"/>
</dbReference>
<feature type="domain" description="ABC3 transporter permease C-terminal" evidence="8">
    <location>
        <begin position="704"/>
        <end position="817"/>
    </location>
</feature>
<evidence type="ECO:0000256" key="5">
    <source>
        <dbReference type="ARBA" id="ARBA00023136"/>
    </source>
</evidence>
<gene>
    <name evidence="9" type="ORF">CLV40_104123</name>
</gene>
<evidence type="ECO:0000256" key="6">
    <source>
        <dbReference type="ARBA" id="ARBA00038076"/>
    </source>
</evidence>
<dbReference type="Proteomes" id="UP000239203">
    <property type="component" value="Unassembled WGS sequence"/>
</dbReference>
<name>A0A2S6GUK8_9PSEU</name>
<dbReference type="EMBL" id="PTIX01000004">
    <property type="protein sequence ID" value="PPK68879.1"/>
    <property type="molecule type" value="Genomic_DNA"/>
</dbReference>
<proteinExistence type="inferred from homology"/>
<dbReference type="RefSeq" id="WP_104478439.1">
    <property type="nucleotide sequence ID" value="NZ_CP154825.1"/>
</dbReference>
<dbReference type="OrthoDB" id="3223244at2"/>
<feature type="transmembrane region" description="Helical" evidence="7">
    <location>
        <begin position="347"/>
        <end position="370"/>
    </location>
</feature>